<dbReference type="VEuPathDB" id="VectorBase:AMAM002665"/>
<dbReference type="SUPFAM" id="SSF53474">
    <property type="entry name" value="alpha/beta-Hydrolases"/>
    <property type="match status" value="1"/>
</dbReference>
<reference evidence="8" key="1">
    <citation type="submission" date="2013-09" db="EMBL/GenBank/DDBJ databases">
        <title>The Genome Sequence of Anopheles maculatus species B.</title>
        <authorList>
            <consortium name="The Broad Institute Genomics Platform"/>
            <person name="Neafsey D.E."/>
            <person name="Besansky N."/>
            <person name="Howell P."/>
            <person name="Walton C."/>
            <person name="Young S.K."/>
            <person name="Zeng Q."/>
            <person name="Gargeya S."/>
            <person name="Fitzgerald M."/>
            <person name="Haas B."/>
            <person name="Abouelleil A."/>
            <person name="Allen A.W."/>
            <person name="Alvarado L."/>
            <person name="Arachchi H.M."/>
            <person name="Berlin A.M."/>
            <person name="Chapman S.B."/>
            <person name="Gainer-Dewar J."/>
            <person name="Goldberg J."/>
            <person name="Griggs A."/>
            <person name="Gujja S."/>
            <person name="Hansen M."/>
            <person name="Howarth C."/>
            <person name="Imamovic A."/>
            <person name="Ireland A."/>
            <person name="Larimer J."/>
            <person name="McCowan C."/>
            <person name="Murphy C."/>
            <person name="Pearson M."/>
            <person name="Poon T.W."/>
            <person name="Priest M."/>
            <person name="Roberts A."/>
            <person name="Saif S."/>
            <person name="Shea T."/>
            <person name="Sisk P."/>
            <person name="Sykes S."/>
            <person name="Wortman J."/>
            <person name="Nusbaum C."/>
            <person name="Birren B."/>
        </authorList>
    </citation>
    <scope>NUCLEOTIDE SEQUENCE [LARGE SCALE GENOMIC DNA]</scope>
    <source>
        <strain evidence="8">maculatus3</strain>
    </source>
</reference>
<reference evidence="7" key="2">
    <citation type="submission" date="2020-05" db="UniProtKB">
        <authorList>
            <consortium name="EnsemblMetazoa"/>
        </authorList>
    </citation>
    <scope>IDENTIFICATION</scope>
    <source>
        <strain evidence="7">maculatus3</strain>
    </source>
</reference>
<dbReference type="GO" id="GO:0006508">
    <property type="term" value="P:proteolysis"/>
    <property type="evidence" value="ECO:0007669"/>
    <property type="project" value="UniProtKB-KW"/>
</dbReference>
<evidence type="ECO:0000256" key="4">
    <source>
        <dbReference type="ARBA" id="ARBA00022801"/>
    </source>
</evidence>
<dbReference type="GO" id="GO:0008239">
    <property type="term" value="F:dipeptidyl-peptidase activity"/>
    <property type="evidence" value="ECO:0007669"/>
    <property type="project" value="TreeGrafter"/>
</dbReference>
<keyword evidence="8" id="KW-1185">Reference proteome</keyword>
<feature type="signal peptide" evidence="6">
    <location>
        <begin position="1"/>
        <end position="19"/>
    </location>
</feature>
<keyword evidence="2" id="KW-0645">Protease</keyword>
<dbReference type="Gene3D" id="3.40.50.1820">
    <property type="entry name" value="alpha/beta hydrolase"/>
    <property type="match status" value="1"/>
</dbReference>
<evidence type="ECO:0008006" key="9">
    <source>
        <dbReference type="Google" id="ProtNLM"/>
    </source>
</evidence>
<dbReference type="EnsemblMetazoa" id="AMAM002665-RA">
    <property type="protein sequence ID" value="AMAM002665-PA"/>
    <property type="gene ID" value="AMAM002665"/>
</dbReference>
<evidence type="ECO:0000256" key="1">
    <source>
        <dbReference type="ARBA" id="ARBA00011079"/>
    </source>
</evidence>
<evidence type="ECO:0000313" key="7">
    <source>
        <dbReference type="EnsemblMetazoa" id="AMAM002665-PA"/>
    </source>
</evidence>
<protein>
    <recommendedName>
        <fullName evidence="9">Peptidase S9 prolyl oligopeptidase catalytic domain-containing protein</fullName>
    </recommendedName>
</protein>
<dbReference type="InterPro" id="IPR029058">
    <property type="entry name" value="AB_hydrolase_fold"/>
</dbReference>
<accession>A0A182SA17</accession>
<evidence type="ECO:0000256" key="5">
    <source>
        <dbReference type="ARBA" id="ARBA00023180"/>
    </source>
</evidence>
<comment type="similarity">
    <text evidence="1">Belongs to the peptidase S28 family.</text>
</comment>
<dbReference type="PANTHER" id="PTHR11010">
    <property type="entry name" value="PROTEASE S28 PRO-X CARBOXYPEPTIDASE-RELATED"/>
    <property type="match status" value="1"/>
</dbReference>
<dbReference type="GO" id="GO:0070008">
    <property type="term" value="F:serine-type exopeptidase activity"/>
    <property type="evidence" value="ECO:0007669"/>
    <property type="project" value="InterPro"/>
</dbReference>
<dbReference type="Proteomes" id="UP000075901">
    <property type="component" value="Unassembled WGS sequence"/>
</dbReference>
<organism evidence="7 8">
    <name type="scientific">Anopheles maculatus</name>
    <dbReference type="NCBI Taxonomy" id="74869"/>
    <lineage>
        <taxon>Eukaryota</taxon>
        <taxon>Metazoa</taxon>
        <taxon>Ecdysozoa</taxon>
        <taxon>Arthropoda</taxon>
        <taxon>Hexapoda</taxon>
        <taxon>Insecta</taxon>
        <taxon>Pterygota</taxon>
        <taxon>Neoptera</taxon>
        <taxon>Endopterygota</taxon>
        <taxon>Diptera</taxon>
        <taxon>Nematocera</taxon>
        <taxon>Culicoidea</taxon>
        <taxon>Culicidae</taxon>
        <taxon>Anophelinae</taxon>
        <taxon>Anopheles</taxon>
        <taxon>Anopheles maculatus group</taxon>
    </lineage>
</organism>
<proteinExistence type="inferred from homology"/>
<dbReference type="AlphaFoldDB" id="A0A182SA17"/>
<sequence length="203" mass="23095">MKLAFVLLVVAAVASTTLAKTVPKSGKKSGLPMELVSAFFGKFPEKKAPEGRKLNPRFVEDRFTVRVNHFDPQNRDTFEFNFLWSDEYYRPGGPLFIVVGGHHALNPYFMEDSHFKDVAALQGAFLASNEHRYFGTSSPVPDYSSENLRFLRTEQALFDLIEWIDFLRREVMGDPNARVILHGFSYGGALASWARQRFPNIID</sequence>
<name>A0A182SA17_9DIPT</name>
<evidence type="ECO:0000256" key="3">
    <source>
        <dbReference type="ARBA" id="ARBA00022729"/>
    </source>
</evidence>
<dbReference type="Pfam" id="PF05577">
    <property type="entry name" value="Peptidase_S28"/>
    <property type="match status" value="1"/>
</dbReference>
<dbReference type="PANTHER" id="PTHR11010:SF5">
    <property type="entry name" value="RE36938P-RELATED"/>
    <property type="match status" value="1"/>
</dbReference>
<evidence type="ECO:0000313" key="8">
    <source>
        <dbReference type="Proteomes" id="UP000075901"/>
    </source>
</evidence>
<keyword evidence="5" id="KW-0325">Glycoprotein</keyword>
<keyword evidence="3 6" id="KW-0732">Signal</keyword>
<evidence type="ECO:0000256" key="6">
    <source>
        <dbReference type="SAM" id="SignalP"/>
    </source>
</evidence>
<dbReference type="InterPro" id="IPR008758">
    <property type="entry name" value="Peptidase_S28"/>
</dbReference>
<keyword evidence="4" id="KW-0378">Hydrolase</keyword>
<evidence type="ECO:0000256" key="2">
    <source>
        <dbReference type="ARBA" id="ARBA00022670"/>
    </source>
</evidence>
<feature type="chain" id="PRO_5008135553" description="Peptidase S9 prolyl oligopeptidase catalytic domain-containing protein" evidence="6">
    <location>
        <begin position="20"/>
        <end position="203"/>
    </location>
</feature>